<protein>
    <submittedName>
        <fullName evidence="13">DEAD/DEAH box helicase</fullName>
    </submittedName>
</protein>
<dbReference type="InterPro" id="IPR038257">
    <property type="entry name" value="CRISPR-assoc_Cas3_HD_sf"/>
</dbReference>
<feature type="region of interest" description="Disordered" evidence="10">
    <location>
        <begin position="564"/>
        <end position="583"/>
    </location>
</feature>
<organism evidence="13 14">
    <name type="scientific">Pendulispora rubella</name>
    <dbReference type="NCBI Taxonomy" id="2741070"/>
    <lineage>
        <taxon>Bacteria</taxon>
        <taxon>Pseudomonadati</taxon>
        <taxon>Myxococcota</taxon>
        <taxon>Myxococcia</taxon>
        <taxon>Myxococcales</taxon>
        <taxon>Sorangiineae</taxon>
        <taxon>Pendulisporaceae</taxon>
        <taxon>Pendulispora</taxon>
    </lineage>
</organism>
<dbReference type="InterPro" id="IPR054712">
    <property type="entry name" value="Cas3-like_dom"/>
</dbReference>
<dbReference type="PROSITE" id="PS51192">
    <property type="entry name" value="HELICASE_ATP_BIND_1"/>
    <property type="match status" value="1"/>
</dbReference>
<reference evidence="13" key="1">
    <citation type="submission" date="2021-12" db="EMBL/GenBank/DDBJ databases">
        <title>Discovery of the Pendulisporaceae a myxobacterial family with distinct sporulation behavior and unique specialized metabolism.</title>
        <authorList>
            <person name="Garcia R."/>
            <person name="Popoff A."/>
            <person name="Bader C.D."/>
            <person name="Loehr J."/>
            <person name="Walesch S."/>
            <person name="Walt C."/>
            <person name="Boldt J."/>
            <person name="Bunk B."/>
            <person name="Haeckl F.J.F.P.J."/>
            <person name="Gunesch A.P."/>
            <person name="Birkelbach J."/>
            <person name="Nuebel U."/>
            <person name="Pietschmann T."/>
            <person name="Bach T."/>
            <person name="Mueller R."/>
        </authorList>
    </citation>
    <scope>NUCLEOTIDE SEQUENCE</scope>
    <source>
        <strain evidence="13">MSr11367</strain>
    </source>
</reference>
<dbReference type="Pfam" id="PF18019">
    <property type="entry name" value="Cas3_HD"/>
    <property type="match status" value="1"/>
</dbReference>
<evidence type="ECO:0000256" key="10">
    <source>
        <dbReference type="SAM" id="MobiDB-lite"/>
    </source>
</evidence>
<dbReference type="PROSITE" id="PS51643">
    <property type="entry name" value="HD_CAS3"/>
    <property type="match status" value="1"/>
</dbReference>
<evidence type="ECO:0000256" key="7">
    <source>
        <dbReference type="ARBA" id="ARBA00022840"/>
    </source>
</evidence>
<proteinExistence type="inferred from homology"/>
<dbReference type="Gene3D" id="1.10.3210.30">
    <property type="match status" value="1"/>
</dbReference>
<dbReference type="InterPro" id="IPR011545">
    <property type="entry name" value="DEAD/DEAH_box_helicase_dom"/>
</dbReference>
<dbReference type="InterPro" id="IPR027417">
    <property type="entry name" value="P-loop_NTPase"/>
</dbReference>
<dbReference type="InterPro" id="IPR050079">
    <property type="entry name" value="DEAD_box_RNA_helicase"/>
</dbReference>
<comment type="similarity">
    <text evidence="9">Belongs to the DEAD box helicase family.</text>
</comment>
<keyword evidence="8" id="KW-0051">Antiviral defense</keyword>
<dbReference type="RefSeq" id="WP_394838698.1">
    <property type="nucleotide sequence ID" value="NZ_CP089929.1"/>
</dbReference>
<evidence type="ECO:0000256" key="8">
    <source>
        <dbReference type="ARBA" id="ARBA00023118"/>
    </source>
</evidence>
<evidence type="ECO:0000313" key="14">
    <source>
        <dbReference type="Proteomes" id="UP001374803"/>
    </source>
</evidence>
<dbReference type="InterPro" id="IPR006483">
    <property type="entry name" value="CRISPR-assoc_Cas3_HD"/>
</dbReference>
<evidence type="ECO:0000256" key="4">
    <source>
        <dbReference type="ARBA" id="ARBA00022741"/>
    </source>
</evidence>
<evidence type="ECO:0000256" key="5">
    <source>
        <dbReference type="ARBA" id="ARBA00022801"/>
    </source>
</evidence>
<dbReference type="SMART" id="SM00490">
    <property type="entry name" value="HELICc"/>
    <property type="match status" value="1"/>
</dbReference>
<evidence type="ECO:0000256" key="2">
    <source>
        <dbReference type="ARBA" id="ARBA00009046"/>
    </source>
</evidence>
<feature type="domain" description="HD Cas3-type" evidence="12">
    <location>
        <begin position="587"/>
        <end position="851"/>
    </location>
</feature>
<dbReference type="Pfam" id="PF00270">
    <property type="entry name" value="DEAD"/>
    <property type="match status" value="1"/>
</dbReference>
<dbReference type="InterPro" id="IPR014001">
    <property type="entry name" value="Helicase_ATP-bd"/>
</dbReference>
<comment type="similarity">
    <text evidence="1">In the N-terminal section; belongs to the CRISPR-associated nuclease Cas3-HD family.</text>
</comment>
<keyword evidence="3" id="KW-0479">Metal-binding</keyword>
<comment type="similarity">
    <text evidence="2">In the central section; belongs to the CRISPR-associated helicase Cas3 family.</text>
</comment>
<sequence>MDYVDWFREVAECTPHRWQERLGNESKCDNRLFRVPTGLGKTAGTVLAWAYHRAYRKVVHWPMRLVFCLPMRVLVEQTERAVRRWLERGKLDVRVVTLLGGRREVEWLQYPERPTVLVGTQDMLLTRAMARGHGSARGLWPMEMGMLHRDALWVVDEVQLMDVGLATTTQLHAFRGDDEADGKPTLRKTFTWWMSATLQSSWLETIDFARRIEKEPISQVRIPARERTGSAWKNPKSLERRTDVGTPEEVAELAASSHRPGSLTLVIVNTVERAKKVEAALSKSRMKADVHLVHSRFRGAERRQWDFLARESTIPPEGRIILSTQVIEAGVDISASTLISDLAPWSSLVQRFGRCARYPNEKGRIVIVGAVDCENPEKSLPYKINEIAASDAALRELSLDGRDLGLRSLETFEELLTERDPDALATLYPYDPLHVLRRRDFDDLFDTTPDLSGADLDVSRYIRSGEDRDVSVFWREIGNPGRRSLQDIEAPARDELCPVPVGELREFLKKSVGYVRDYLSGDWKRIDVAVPGMTVLIPSAAGGYTARSGWDPKSDAVVPSPAISRDELAHESQMTSTAASSDGEELSMSKWKTIATHGRETGELVVGMGRSLGFSDSLLRVLSLAGRWHDAGKAHLVFQNAIRDEIRASETVGARRDLAKAPKEAWKKPPYPNRPGFRHELVSTLLLFEVLRRTNPGHPALVAPHGDLLRALGLSVDADAPSDEERIVNHSLADEIASLTADEFDLLAYLVCSHHGKVRTSWSSTPKDQKNEQGDIHGVREGDVVMPFFIAGHGATKYEIPNVHLSLACASMGLNARYGASWGERVAKLLARLGPFSLAYLEAILRAADWRASQLATAEDT</sequence>
<dbReference type="SMART" id="SM00487">
    <property type="entry name" value="DEXDc"/>
    <property type="match status" value="1"/>
</dbReference>
<dbReference type="Proteomes" id="UP001374803">
    <property type="component" value="Chromosome"/>
</dbReference>
<feature type="domain" description="Helicase ATP-binding" evidence="11">
    <location>
        <begin position="22"/>
        <end position="216"/>
    </location>
</feature>
<dbReference type="Gene3D" id="3.40.50.300">
    <property type="entry name" value="P-loop containing nucleotide triphosphate hydrolases"/>
    <property type="match status" value="2"/>
</dbReference>
<evidence type="ECO:0000256" key="9">
    <source>
        <dbReference type="ARBA" id="ARBA00038437"/>
    </source>
</evidence>
<dbReference type="SUPFAM" id="SSF52540">
    <property type="entry name" value="P-loop containing nucleoside triphosphate hydrolases"/>
    <property type="match status" value="1"/>
</dbReference>
<evidence type="ECO:0000259" key="11">
    <source>
        <dbReference type="PROSITE" id="PS51192"/>
    </source>
</evidence>
<evidence type="ECO:0000313" key="13">
    <source>
        <dbReference type="EMBL" id="WXB09025.1"/>
    </source>
</evidence>
<keyword evidence="14" id="KW-1185">Reference proteome</keyword>
<evidence type="ECO:0000256" key="1">
    <source>
        <dbReference type="ARBA" id="ARBA00006847"/>
    </source>
</evidence>
<keyword evidence="4" id="KW-0547">Nucleotide-binding</keyword>
<dbReference type="PANTHER" id="PTHR47959">
    <property type="entry name" value="ATP-DEPENDENT RNA HELICASE RHLE-RELATED"/>
    <property type="match status" value="1"/>
</dbReference>
<accession>A0ABZ2LF73</accession>
<name>A0ABZ2LF73_9BACT</name>
<keyword evidence="7" id="KW-0067">ATP-binding</keyword>
<dbReference type="InterPro" id="IPR001650">
    <property type="entry name" value="Helicase_C-like"/>
</dbReference>
<dbReference type="PANTHER" id="PTHR47959:SF16">
    <property type="entry name" value="CRISPR-ASSOCIATED NUCLEASE_HELICASE CAS3-RELATED"/>
    <property type="match status" value="1"/>
</dbReference>
<dbReference type="Pfam" id="PF22590">
    <property type="entry name" value="Cas3-like_C_2"/>
    <property type="match status" value="1"/>
</dbReference>
<keyword evidence="6 13" id="KW-0347">Helicase</keyword>
<gene>
    <name evidence="13" type="ORF">LVJ94_17550</name>
</gene>
<dbReference type="EMBL" id="CP089983">
    <property type="protein sequence ID" value="WXB09025.1"/>
    <property type="molecule type" value="Genomic_DNA"/>
</dbReference>
<evidence type="ECO:0000256" key="6">
    <source>
        <dbReference type="ARBA" id="ARBA00022806"/>
    </source>
</evidence>
<dbReference type="GO" id="GO:0004386">
    <property type="term" value="F:helicase activity"/>
    <property type="evidence" value="ECO:0007669"/>
    <property type="project" value="UniProtKB-KW"/>
</dbReference>
<keyword evidence="5" id="KW-0378">Hydrolase</keyword>
<evidence type="ECO:0000259" key="12">
    <source>
        <dbReference type="PROSITE" id="PS51643"/>
    </source>
</evidence>
<evidence type="ECO:0000256" key="3">
    <source>
        <dbReference type="ARBA" id="ARBA00022723"/>
    </source>
</evidence>